<accession>A0A8B7P3V0</accession>
<dbReference type="GO" id="GO:0009982">
    <property type="term" value="F:pseudouridine synthase activity"/>
    <property type="evidence" value="ECO:0007669"/>
    <property type="project" value="InterPro"/>
</dbReference>
<sequence length="689" mass="77811">MMACTGNKGISAFCLTKLLMKGLSLPQKKCLCLYPVNLHPRKVTRHSVPAPEDYEKVASETGSDLQSAEALLTKTRKAKLEDPVAMKWKLHLMSQASTDLDPEDSEFLYVTRFGSVRLDNDNKHHTELGEDTLTDQPIVHNDEMNLIDQQYFDVEMLSRNYPPVTEEKNQTLNADSDPATFIDQQYFGDALDRSLPRETAASDLPLPNFKQELNNEELNYIDEIFFKDEIQSKHDSSQRNELPGRKMGDFERSLLDIDDCDSNSETVPILSPHAKKLQDELLLKFREKILPNKSISGEVPSLDRTPKPNAESLHTSTKSTSVKADILDESAYDADGSKTIHVSKEWFSKNKIELKVAPDSALSYALKLRKDKKEKNLQEESEDGSIYVPTYKRIISSVLDLRKLSKYDLKRKLKDWIIYDDNDIVGIYKPYGLRAHGGGDKRWEGSWTLTDLMPELCNILDAQQLHHIHRLDANTSGVLLFGRTEEVAQKLRQMFKEHTIIKTYLAIVKNIPSIAHGLIDVPLKEGVVDGKVRMVLRPVIEGVNQRRQGGHKAVTKFKLLSCCNSAGLMSAQPVTGVKHQIRAHLGLVLNCPILADHKYSSSSKMVPQKLPSDILHRLHLKQSKVRDLPMMLHASSVFLPQFCDGKNIKISCPPPPHFTLAMKALKLSSALNHTQQKSLDFVDLAREQL</sequence>
<dbReference type="PANTHER" id="PTHR21600:SF83">
    <property type="entry name" value="PSEUDOURIDYLATE SYNTHASE RPUSD4, MITOCHONDRIAL"/>
    <property type="match status" value="1"/>
</dbReference>
<organism evidence="10 11">
    <name type="scientific">Hyalella azteca</name>
    <name type="common">Amphipod</name>
    <dbReference type="NCBI Taxonomy" id="294128"/>
    <lineage>
        <taxon>Eukaryota</taxon>
        <taxon>Metazoa</taxon>
        <taxon>Ecdysozoa</taxon>
        <taxon>Arthropoda</taxon>
        <taxon>Crustacea</taxon>
        <taxon>Multicrustacea</taxon>
        <taxon>Malacostraca</taxon>
        <taxon>Eumalacostraca</taxon>
        <taxon>Peracarida</taxon>
        <taxon>Amphipoda</taxon>
        <taxon>Senticaudata</taxon>
        <taxon>Talitrida</taxon>
        <taxon>Talitroidea</taxon>
        <taxon>Hyalellidae</taxon>
        <taxon>Hyalella</taxon>
    </lineage>
</organism>
<feature type="region of interest" description="Disordered" evidence="8">
    <location>
        <begin position="296"/>
        <end position="318"/>
    </location>
</feature>
<keyword evidence="4" id="KW-0413">Isomerase</keyword>
<dbReference type="RefSeq" id="XP_018020794.1">
    <property type="nucleotide sequence ID" value="XM_018165305.2"/>
</dbReference>
<dbReference type="PANTHER" id="PTHR21600">
    <property type="entry name" value="MITOCHONDRIAL RNA PSEUDOURIDINE SYNTHASE"/>
    <property type="match status" value="1"/>
</dbReference>
<evidence type="ECO:0000256" key="3">
    <source>
        <dbReference type="ARBA" id="ARBA00010876"/>
    </source>
</evidence>
<gene>
    <name evidence="11" type="primary">LOC108677145</name>
</gene>
<proteinExistence type="inferred from homology"/>
<dbReference type="CDD" id="cd02869">
    <property type="entry name" value="PseudoU_synth_RluA_like"/>
    <property type="match status" value="1"/>
</dbReference>
<dbReference type="InterPro" id="IPR050188">
    <property type="entry name" value="RluA_PseudoU_synthase"/>
</dbReference>
<dbReference type="SUPFAM" id="SSF55120">
    <property type="entry name" value="Pseudouridine synthase"/>
    <property type="match status" value="1"/>
</dbReference>
<evidence type="ECO:0000313" key="11">
    <source>
        <dbReference type="RefSeq" id="XP_018020794.1"/>
    </source>
</evidence>
<dbReference type="OrthoDB" id="428658at2759"/>
<evidence type="ECO:0000256" key="4">
    <source>
        <dbReference type="ARBA" id="ARBA00023235"/>
    </source>
</evidence>
<comment type="catalytic activity">
    <reaction evidence="1">
        <text>a uridine in mRNA = a pseudouridine in mRNA</text>
        <dbReference type="Rhea" id="RHEA:56644"/>
        <dbReference type="Rhea" id="RHEA-COMP:14658"/>
        <dbReference type="Rhea" id="RHEA-COMP:14659"/>
        <dbReference type="ChEBI" id="CHEBI:65314"/>
        <dbReference type="ChEBI" id="CHEBI:65315"/>
    </reaction>
</comment>
<dbReference type="Pfam" id="PF00849">
    <property type="entry name" value="PseudoU_synth_2"/>
    <property type="match status" value="1"/>
</dbReference>
<comment type="similarity">
    <text evidence="3">Belongs to the pseudouridine synthase RluA family.</text>
</comment>
<protein>
    <recommendedName>
        <fullName evidence="6">Pseudouridylate synthase RPUSD4, mitochondrial</fullName>
    </recommendedName>
    <alternativeName>
        <fullName evidence="7">RNA pseudouridylate synthase domain-containing protein 4</fullName>
    </alternativeName>
</protein>
<reference evidence="11" key="1">
    <citation type="submission" date="2025-08" db="UniProtKB">
        <authorList>
            <consortium name="RefSeq"/>
        </authorList>
    </citation>
    <scope>IDENTIFICATION</scope>
    <source>
        <tissue evidence="11">Whole organism</tissue>
    </source>
</reference>
<evidence type="ECO:0000256" key="5">
    <source>
        <dbReference type="ARBA" id="ARBA00036943"/>
    </source>
</evidence>
<dbReference type="InterPro" id="IPR006145">
    <property type="entry name" value="PsdUridine_synth_RsuA/RluA"/>
</dbReference>
<dbReference type="InterPro" id="IPR020103">
    <property type="entry name" value="PsdUridine_synth_cat_dom_sf"/>
</dbReference>
<dbReference type="GeneID" id="108677145"/>
<evidence type="ECO:0000256" key="7">
    <source>
        <dbReference type="ARBA" id="ARBA00041563"/>
    </source>
</evidence>
<evidence type="ECO:0000259" key="9">
    <source>
        <dbReference type="Pfam" id="PF00849"/>
    </source>
</evidence>
<dbReference type="GO" id="GO:0001522">
    <property type="term" value="P:pseudouridine synthesis"/>
    <property type="evidence" value="ECO:0007669"/>
    <property type="project" value="InterPro"/>
</dbReference>
<dbReference type="KEGG" id="hazt:108677145"/>
<dbReference type="GO" id="GO:0003723">
    <property type="term" value="F:RNA binding"/>
    <property type="evidence" value="ECO:0007669"/>
    <property type="project" value="InterPro"/>
</dbReference>
<comment type="catalytic activity">
    <reaction evidence="5">
        <text>a uridine in tRNA = a pseudouridine in tRNA</text>
        <dbReference type="Rhea" id="RHEA:54572"/>
        <dbReference type="Rhea" id="RHEA-COMP:13339"/>
        <dbReference type="Rhea" id="RHEA-COMP:13934"/>
        <dbReference type="ChEBI" id="CHEBI:65314"/>
        <dbReference type="ChEBI" id="CHEBI:65315"/>
    </reaction>
</comment>
<dbReference type="OMA" id="PQYANER"/>
<feature type="domain" description="Pseudouridine synthase RsuA/RluA-like" evidence="9">
    <location>
        <begin position="425"/>
        <end position="585"/>
    </location>
</feature>
<evidence type="ECO:0000256" key="1">
    <source>
        <dbReference type="ARBA" id="ARBA00001166"/>
    </source>
</evidence>
<dbReference type="Gene3D" id="3.30.2350.10">
    <property type="entry name" value="Pseudouridine synthase"/>
    <property type="match status" value="1"/>
</dbReference>
<comment type="catalytic activity">
    <reaction evidence="2">
        <text>uridine in 5S rRNA = pseudouridine in 5S rRNA</text>
        <dbReference type="Rhea" id="RHEA:47036"/>
        <dbReference type="Rhea" id="RHEA-COMP:11730"/>
        <dbReference type="Rhea" id="RHEA-COMP:11731"/>
        <dbReference type="ChEBI" id="CHEBI:65314"/>
        <dbReference type="ChEBI" id="CHEBI:65315"/>
    </reaction>
</comment>
<keyword evidence="10" id="KW-1185">Reference proteome</keyword>
<evidence type="ECO:0000256" key="8">
    <source>
        <dbReference type="SAM" id="MobiDB-lite"/>
    </source>
</evidence>
<name>A0A8B7P3V0_HYAAZ</name>
<evidence type="ECO:0000313" key="10">
    <source>
        <dbReference type="Proteomes" id="UP000694843"/>
    </source>
</evidence>
<dbReference type="PROSITE" id="PS01129">
    <property type="entry name" value="PSI_RLU"/>
    <property type="match status" value="1"/>
</dbReference>
<dbReference type="InterPro" id="IPR006224">
    <property type="entry name" value="PsdUridine_synth_RluA-like_CS"/>
</dbReference>
<evidence type="ECO:0000256" key="6">
    <source>
        <dbReference type="ARBA" id="ARBA00039953"/>
    </source>
</evidence>
<evidence type="ECO:0000256" key="2">
    <source>
        <dbReference type="ARBA" id="ARBA00001896"/>
    </source>
</evidence>
<dbReference type="AlphaFoldDB" id="A0A8B7P3V0"/>
<dbReference type="Proteomes" id="UP000694843">
    <property type="component" value="Unplaced"/>
</dbReference>